<name>A0ABV9Q2A1_9BACL</name>
<reference evidence="2" key="1">
    <citation type="journal article" date="2019" name="Int. J. Syst. Evol. Microbiol.">
        <title>The Global Catalogue of Microorganisms (GCM) 10K type strain sequencing project: providing services to taxonomists for standard genome sequencing and annotation.</title>
        <authorList>
            <consortium name="The Broad Institute Genomics Platform"/>
            <consortium name="The Broad Institute Genome Sequencing Center for Infectious Disease"/>
            <person name="Wu L."/>
            <person name="Ma J."/>
        </authorList>
    </citation>
    <scope>NUCLEOTIDE SEQUENCE [LARGE SCALE GENOMIC DNA]</scope>
    <source>
        <strain evidence="2">WYCCWR 12678</strain>
    </source>
</reference>
<sequence length="41" mass="4634">MHIASQYLASGVQEKGKRTEKNILGDFQTAGYKVAFLHWPI</sequence>
<dbReference type="RefSeq" id="WP_380026233.1">
    <property type="nucleotide sequence ID" value="NZ_JBHSHC010000098.1"/>
</dbReference>
<comment type="caution">
    <text evidence="1">The sequence shown here is derived from an EMBL/GenBank/DDBJ whole genome shotgun (WGS) entry which is preliminary data.</text>
</comment>
<protein>
    <recommendedName>
        <fullName evidence="3">Resolvase/invertase-type recombinase catalytic domain-containing protein</fullName>
    </recommendedName>
</protein>
<evidence type="ECO:0000313" key="1">
    <source>
        <dbReference type="EMBL" id="MFC4768280.1"/>
    </source>
</evidence>
<dbReference type="Proteomes" id="UP001596002">
    <property type="component" value="Unassembled WGS sequence"/>
</dbReference>
<accession>A0ABV9Q2A1</accession>
<dbReference type="EMBL" id="JBHSHC010000098">
    <property type="protein sequence ID" value="MFC4768280.1"/>
    <property type="molecule type" value="Genomic_DNA"/>
</dbReference>
<organism evidence="1 2">
    <name type="scientific">Effusibacillus consociatus</name>
    <dbReference type="NCBI Taxonomy" id="1117041"/>
    <lineage>
        <taxon>Bacteria</taxon>
        <taxon>Bacillati</taxon>
        <taxon>Bacillota</taxon>
        <taxon>Bacilli</taxon>
        <taxon>Bacillales</taxon>
        <taxon>Alicyclobacillaceae</taxon>
        <taxon>Effusibacillus</taxon>
    </lineage>
</organism>
<evidence type="ECO:0000313" key="2">
    <source>
        <dbReference type="Proteomes" id="UP001596002"/>
    </source>
</evidence>
<gene>
    <name evidence="1" type="ORF">ACFO8Q_13080</name>
</gene>
<keyword evidence="2" id="KW-1185">Reference proteome</keyword>
<evidence type="ECO:0008006" key="3">
    <source>
        <dbReference type="Google" id="ProtNLM"/>
    </source>
</evidence>
<proteinExistence type="predicted"/>